<comment type="caution">
    <text evidence="2">The sequence shown here is derived from an EMBL/GenBank/DDBJ whole genome shotgun (WGS) entry which is preliminary data.</text>
</comment>
<evidence type="ECO:0000313" key="3">
    <source>
        <dbReference type="Proteomes" id="UP000663873"/>
    </source>
</evidence>
<reference evidence="2" key="1">
    <citation type="submission" date="2021-02" db="EMBL/GenBank/DDBJ databases">
        <authorList>
            <person name="Nowell W R."/>
        </authorList>
    </citation>
    <scope>NUCLEOTIDE SEQUENCE</scope>
</reference>
<dbReference type="AlphaFoldDB" id="A0A820M7Z1"/>
<keyword evidence="1" id="KW-0812">Transmembrane</keyword>
<dbReference type="Proteomes" id="UP000663873">
    <property type="component" value="Unassembled WGS sequence"/>
</dbReference>
<proteinExistence type="predicted"/>
<keyword evidence="1" id="KW-0472">Membrane</keyword>
<name>A0A820M7Z1_9BILA</name>
<evidence type="ECO:0000256" key="1">
    <source>
        <dbReference type="SAM" id="Phobius"/>
    </source>
</evidence>
<feature type="transmembrane region" description="Helical" evidence="1">
    <location>
        <begin position="89"/>
        <end position="112"/>
    </location>
</feature>
<evidence type="ECO:0000313" key="2">
    <source>
        <dbReference type="EMBL" id="CAF4368561.1"/>
    </source>
</evidence>
<accession>A0A820M7Z1</accession>
<organism evidence="2 3">
    <name type="scientific">Rotaria socialis</name>
    <dbReference type="NCBI Taxonomy" id="392032"/>
    <lineage>
        <taxon>Eukaryota</taxon>
        <taxon>Metazoa</taxon>
        <taxon>Spiralia</taxon>
        <taxon>Gnathifera</taxon>
        <taxon>Rotifera</taxon>
        <taxon>Eurotatoria</taxon>
        <taxon>Bdelloidea</taxon>
        <taxon>Philodinida</taxon>
        <taxon>Philodinidae</taxon>
        <taxon>Rotaria</taxon>
    </lineage>
</organism>
<gene>
    <name evidence="2" type="ORF">UJA718_LOCUS16931</name>
</gene>
<keyword evidence="1" id="KW-1133">Transmembrane helix</keyword>
<protein>
    <submittedName>
        <fullName evidence="2">Uncharacterized protein</fullName>
    </submittedName>
</protein>
<keyword evidence="3" id="KW-1185">Reference proteome</keyword>
<sequence length="143" mass="16772">MNGAYANGGDDDRNDSTRIVSYRSAVSREHMRPPQRAKRKRIGNDIDLSDINTDLVYDEHQISIEELVHRFDTDLRTLNTRQDPTYENLYMLIVLIIFILLPSIFTFAVGHISANKLQYLRYQIKQVKQKNSKLSYFVYITQE</sequence>
<dbReference type="EMBL" id="CAJOBP010002683">
    <property type="protein sequence ID" value="CAF4368561.1"/>
    <property type="molecule type" value="Genomic_DNA"/>
</dbReference>